<feature type="compositionally biased region" description="Polar residues" evidence="2">
    <location>
        <begin position="76"/>
        <end position="91"/>
    </location>
</feature>
<dbReference type="GO" id="GO:0003676">
    <property type="term" value="F:nucleic acid binding"/>
    <property type="evidence" value="ECO:0007669"/>
    <property type="project" value="InterPro"/>
</dbReference>
<evidence type="ECO:0000259" key="3">
    <source>
        <dbReference type="PROSITE" id="PS50158"/>
    </source>
</evidence>
<keyword evidence="5" id="KW-1185">Reference proteome</keyword>
<dbReference type="InterPro" id="IPR001878">
    <property type="entry name" value="Znf_CCHC"/>
</dbReference>
<dbReference type="AlphaFoldDB" id="A0A814TC71"/>
<reference evidence="4" key="1">
    <citation type="submission" date="2021-02" db="EMBL/GenBank/DDBJ databases">
        <authorList>
            <person name="Nowell W R."/>
        </authorList>
    </citation>
    <scope>NUCLEOTIDE SEQUENCE</scope>
    <source>
        <strain evidence="4">Ploen Becks lab</strain>
    </source>
</reference>
<feature type="non-terminal residue" evidence="4">
    <location>
        <position position="137"/>
    </location>
</feature>
<dbReference type="InterPro" id="IPR036875">
    <property type="entry name" value="Znf_CCHC_sf"/>
</dbReference>
<proteinExistence type="predicted"/>
<dbReference type="SUPFAM" id="SSF57756">
    <property type="entry name" value="Retrovirus zinc finger-like domains"/>
    <property type="match status" value="1"/>
</dbReference>
<protein>
    <recommendedName>
        <fullName evidence="3">CCHC-type domain-containing protein</fullName>
    </recommendedName>
</protein>
<dbReference type="SMART" id="SM00343">
    <property type="entry name" value="ZnF_C2HC"/>
    <property type="match status" value="1"/>
</dbReference>
<feature type="region of interest" description="Disordered" evidence="2">
    <location>
        <begin position="14"/>
        <end position="45"/>
    </location>
</feature>
<evidence type="ECO:0000256" key="2">
    <source>
        <dbReference type="SAM" id="MobiDB-lite"/>
    </source>
</evidence>
<dbReference type="EMBL" id="CAJNOC010013511">
    <property type="protein sequence ID" value="CAF1158842.1"/>
    <property type="molecule type" value="Genomic_DNA"/>
</dbReference>
<dbReference type="Gene3D" id="4.10.60.10">
    <property type="entry name" value="Zinc finger, CCHC-type"/>
    <property type="match status" value="1"/>
</dbReference>
<comment type="caution">
    <text evidence="4">The sequence shown here is derived from an EMBL/GenBank/DDBJ whole genome shotgun (WGS) entry which is preliminary data.</text>
</comment>
<dbReference type="GO" id="GO:0008270">
    <property type="term" value="F:zinc ion binding"/>
    <property type="evidence" value="ECO:0007669"/>
    <property type="project" value="UniProtKB-KW"/>
</dbReference>
<keyword evidence="1" id="KW-0479">Metal-binding</keyword>
<feature type="region of interest" description="Disordered" evidence="2">
    <location>
        <begin position="62"/>
        <end position="91"/>
    </location>
</feature>
<sequence>MIKNQYEFFRKEVESLKQSKNEPNQKYQQNNNFNRFKPRNFQGKHKSKRCYNCNQLGHIKYNCPGPVQNNQDKRSGNTPSPNTSDYNSNNSNQINLSKICSMSFHDPSLFHAPFAHFPDDFFEADLGEDEQSLNVIK</sequence>
<gene>
    <name evidence="4" type="ORF">OXX778_LOCUS23540</name>
</gene>
<evidence type="ECO:0000313" key="4">
    <source>
        <dbReference type="EMBL" id="CAF1158842.1"/>
    </source>
</evidence>
<accession>A0A814TC71</accession>
<dbReference type="PROSITE" id="PS50158">
    <property type="entry name" value="ZF_CCHC"/>
    <property type="match status" value="1"/>
</dbReference>
<evidence type="ECO:0000256" key="1">
    <source>
        <dbReference type="PROSITE-ProRule" id="PRU00047"/>
    </source>
</evidence>
<dbReference type="OrthoDB" id="3863715at2759"/>
<keyword evidence="1" id="KW-0863">Zinc-finger</keyword>
<feature type="compositionally biased region" description="Basic residues" evidence="2">
    <location>
        <begin position="36"/>
        <end position="45"/>
    </location>
</feature>
<dbReference type="Proteomes" id="UP000663879">
    <property type="component" value="Unassembled WGS sequence"/>
</dbReference>
<feature type="domain" description="CCHC-type" evidence="3">
    <location>
        <begin position="49"/>
        <end position="64"/>
    </location>
</feature>
<dbReference type="Pfam" id="PF00098">
    <property type="entry name" value="zf-CCHC"/>
    <property type="match status" value="1"/>
</dbReference>
<organism evidence="4 5">
    <name type="scientific">Brachionus calyciflorus</name>
    <dbReference type="NCBI Taxonomy" id="104777"/>
    <lineage>
        <taxon>Eukaryota</taxon>
        <taxon>Metazoa</taxon>
        <taxon>Spiralia</taxon>
        <taxon>Gnathifera</taxon>
        <taxon>Rotifera</taxon>
        <taxon>Eurotatoria</taxon>
        <taxon>Monogononta</taxon>
        <taxon>Pseudotrocha</taxon>
        <taxon>Ploima</taxon>
        <taxon>Brachionidae</taxon>
        <taxon>Brachionus</taxon>
    </lineage>
</organism>
<evidence type="ECO:0000313" key="5">
    <source>
        <dbReference type="Proteomes" id="UP000663879"/>
    </source>
</evidence>
<name>A0A814TC71_9BILA</name>
<keyword evidence="1" id="KW-0862">Zinc</keyword>